<accession>A0A146FLU3</accession>
<proteinExistence type="predicted"/>
<organism evidence="3 4">
    <name type="scientific">Aspergillus kawachii</name>
    <name type="common">White koji mold</name>
    <name type="synonym">Aspergillus awamori var. kawachi</name>
    <dbReference type="NCBI Taxonomy" id="1069201"/>
    <lineage>
        <taxon>Eukaryota</taxon>
        <taxon>Fungi</taxon>
        <taxon>Dikarya</taxon>
        <taxon>Ascomycota</taxon>
        <taxon>Pezizomycotina</taxon>
        <taxon>Eurotiomycetes</taxon>
        <taxon>Eurotiomycetidae</taxon>
        <taxon>Eurotiales</taxon>
        <taxon>Aspergillaceae</taxon>
        <taxon>Aspergillus</taxon>
        <taxon>Aspergillus subgen. Circumdati</taxon>
    </lineage>
</organism>
<dbReference type="AlphaFoldDB" id="A0A146FLU3"/>
<name>A0A146FLU3_ASPKA</name>
<comment type="caution">
    <text evidence="3">The sequence shown here is derived from an EMBL/GenBank/DDBJ whole genome shotgun (WGS) entry which is preliminary data.</text>
</comment>
<protein>
    <submittedName>
        <fullName evidence="3">Actin-interacting protein</fullName>
    </submittedName>
</protein>
<feature type="signal peptide" evidence="2">
    <location>
        <begin position="1"/>
        <end position="21"/>
    </location>
</feature>
<reference evidence="4" key="2">
    <citation type="submission" date="2016-02" db="EMBL/GenBank/DDBJ databases">
        <title>Genome sequencing of Aspergillus luchuensis NBRC 4314.</title>
        <authorList>
            <person name="Yamada O."/>
        </authorList>
    </citation>
    <scope>NUCLEOTIDE SEQUENCE [LARGE SCALE GENOMIC DNA]</scope>
    <source>
        <strain evidence="4">RIB 2604</strain>
    </source>
</reference>
<feature type="chain" id="PRO_5007523955" evidence="2">
    <location>
        <begin position="22"/>
        <end position="125"/>
    </location>
</feature>
<evidence type="ECO:0000313" key="3">
    <source>
        <dbReference type="EMBL" id="GAT26870.1"/>
    </source>
</evidence>
<sequence>MAAAEGRILEIFHLLLDLSFALRYGGRWASADGDRLIAWGSTRQPCLEREGPEPYLPEQEDPATVSEPRLTGSIHHGLPGSIVAAKLLTFSTPDAPVARSNGHHWRLASNRPPTSLGWIHSYWNK</sequence>
<evidence type="ECO:0000256" key="1">
    <source>
        <dbReference type="SAM" id="MobiDB-lite"/>
    </source>
</evidence>
<dbReference type="EMBL" id="BCWF01000021">
    <property type="protein sequence ID" value="GAT26870.1"/>
    <property type="molecule type" value="Genomic_DNA"/>
</dbReference>
<keyword evidence="2" id="KW-0732">Signal</keyword>
<feature type="region of interest" description="Disordered" evidence="1">
    <location>
        <begin position="48"/>
        <end position="71"/>
    </location>
</feature>
<evidence type="ECO:0000313" key="4">
    <source>
        <dbReference type="Proteomes" id="UP000075230"/>
    </source>
</evidence>
<reference evidence="3 4" key="1">
    <citation type="journal article" date="2016" name="DNA Res.">
        <title>Genome sequence of Aspergillus luchuensis NBRC 4314.</title>
        <authorList>
            <person name="Yamada O."/>
            <person name="Machida M."/>
            <person name="Hosoyama A."/>
            <person name="Goto M."/>
            <person name="Takahashi T."/>
            <person name="Futagami T."/>
            <person name="Yamagata Y."/>
            <person name="Takeuchi M."/>
            <person name="Kobayashi T."/>
            <person name="Koike H."/>
            <person name="Abe K."/>
            <person name="Asai K."/>
            <person name="Arita M."/>
            <person name="Fujita N."/>
            <person name="Fukuda K."/>
            <person name="Higa K."/>
            <person name="Horikawa H."/>
            <person name="Ishikawa T."/>
            <person name="Jinno K."/>
            <person name="Kato Y."/>
            <person name="Kirimura K."/>
            <person name="Mizutani O."/>
            <person name="Nakasone K."/>
            <person name="Sano M."/>
            <person name="Shiraishi Y."/>
            <person name="Tsukahara M."/>
            <person name="Gomi K."/>
        </authorList>
    </citation>
    <scope>NUCLEOTIDE SEQUENCE [LARGE SCALE GENOMIC DNA]</scope>
    <source>
        <strain evidence="3 4">RIB 2604</strain>
    </source>
</reference>
<evidence type="ECO:0000256" key="2">
    <source>
        <dbReference type="SAM" id="SignalP"/>
    </source>
</evidence>
<gene>
    <name evidence="3" type="ORF">RIB2604_02105530</name>
</gene>
<dbReference type="Proteomes" id="UP000075230">
    <property type="component" value="Unassembled WGS sequence"/>
</dbReference>